<dbReference type="OrthoDB" id="1734132at2759"/>
<protein>
    <submittedName>
        <fullName evidence="5">Uncharacterized protein</fullName>
    </submittedName>
</protein>
<dbReference type="PANTHER" id="PTHR33116:SF78">
    <property type="entry name" value="OS12G0587133 PROTEIN"/>
    <property type="match status" value="1"/>
</dbReference>
<dbReference type="Pfam" id="PF14111">
    <property type="entry name" value="DUF4283"/>
    <property type="match status" value="1"/>
</dbReference>
<feature type="domain" description="Reverse transcriptase" evidence="4">
    <location>
        <begin position="571"/>
        <end position="848"/>
    </location>
</feature>
<dbReference type="Proteomes" id="UP000829196">
    <property type="component" value="Unassembled WGS sequence"/>
</dbReference>
<dbReference type="InterPro" id="IPR001878">
    <property type="entry name" value="Znf_CCHC"/>
</dbReference>
<evidence type="ECO:0000259" key="3">
    <source>
        <dbReference type="PROSITE" id="PS50158"/>
    </source>
</evidence>
<dbReference type="SMR" id="A0A8T3BXI2"/>
<dbReference type="EMBL" id="JAGYWB010000005">
    <property type="protein sequence ID" value="KAI0522478.1"/>
    <property type="molecule type" value="Genomic_DNA"/>
</dbReference>
<sequence>MKIKPIKISFNKEQIDFSEDGVAVKLNADKEAENSRTLKNSIVIKVLGNNVTFLVSSVELRRQWSKYGSFHLTSLGMNWILCSFKSSEVVDEILNGGPWYVNGCIVGMDMWTPEFDLNSFKGISAPIWIRLPNLPLYCWDEDNIARIASCIGSPLYLDGNTFRWSKREFARVCVKIDLEKKLPNGVWVEGSAGRFFQKVEYEKVDLLCYQCGKVGHESKICPDNVKIGIQDQSKKKAVKDTGENLKPDAVVNNSITNNEYGPWIQVQFKNRRFRRNVMAGRGGKVNGVIEEHRDTSNQQMVSVETITNENEKGTVVEKCETTTNNRFAALSEKAMDENKVAIAEEGIAVDENGIVTAVEEKCNSLGSQTSLAKVKLAKELRSLGPVEIDHKKKKKVGRGAKKREASLYLKEVVKEHGVFFVGLMETKLSSINRKEVVYLIGSEWEFFHYPAVGISGGILVLWNSKLVSFNVLEATSQDLWDLDSLGATTRRETLVQFNSKNIRFEDTWRSYPASKSIVFHSWNKKDSGDEAVILQRKLNRNLKALFFWNKNKCRDLNALKEKLKQEIMELQNKEALGMHKEWKKTLIVLIPKIKSPLTPSNYKPISLCQTNYKIVATMLVNRLKKIISKLISKEQVAFLHGRSIADHCLLAQEVFHKFKISKNKKGLMAIKLDMEQAYDSMSWTSLWYVLEWYGFPIVFSKLLMECVVDVSFSIIINGKNSSWIDAHSGFRQGCPLSPYLFIVCAQLLSNSIMQRGQKIGIQISPRGPVVTHLLYADDVLILSNANVELAKKMKNIVEDFCKWTGQKVNVIKSQLMFGKAVKNSMKKKIARVLGFKVVKDMKYLGIKITLNRVKIADFQDILCNVTDKLNAWNKKSLSLGGKLILIDSSLLSMPNFLVTHSMVPKRVLFELEKLCRNFLWHKKEDSKGMHYVAWKDICKPRCYGGLGIHSPLDRIGSLRSKLAWNFIQKPQSLLHRVMAARYGNDVMNGGQRKINSTAWKILVDGGKCLKMAVRWSIGKGDKVNVLNDTWILDRCFSSQVHIDFEGEDQLELMKKCSGKTVSALVYEQTLINRFNMEDTDFCSWLKKLKLKKKVEVFWWRIWMAAIPTNLFLKIRNIASDDSCPRGCNECESYEHIIVHCKHLMDVIAKMVEWGIPIPIYNSLDSCLHGLKSITQEKSGIAQIYCNIIYHSWKNRNNVKHGKCALPSSVVAANALFTATSNSGPHLSCWGANLPRESQSTWCPPPKDWIKINVDASFLRSNLAAVGGILRDHKGRLISAFGKTGSNWDSAQLELEAVFSIREFLKSWMLECKGLIIKSDNANVIKFIQDSLKKGERYVDSWPNKELCFLNDFNKVVFLHANRRCNKVANCCATLALEKNFFFDSFNFDHIPSFLSSLIKEECDPLAKV</sequence>
<dbReference type="Gene3D" id="3.30.420.10">
    <property type="entry name" value="Ribonuclease H-like superfamily/Ribonuclease H"/>
    <property type="match status" value="1"/>
</dbReference>
<reference evidence="5" key="1">
    <citation type="journal article" date="2022" name="Front. Genet.">
        <title>Chromosome-Scale Assembly of the Dendrobium nobile Genome Provides Insights Into the Molecular Mechanism of the Biosynthesis of the Medicinal Active Ingredient of Dendrobium.</title>
        <authorList>
            <person name="Xu Q."/>
            <person name="Niu S.-C."/>
            <person name="Li K.-L."/>
            <person name="Zheng P.-J."/>
            <person name="Zhang X.-J."/>
            <person name="Jia Y."/>
            <person name="Liu Y."/>
            <person name="Niu Y.-X."/>
            <person name="Yu L.-H."/>
            <person name="Chen D.-F."/>
            <person name="Zhang G.-Q."/>
        </authorList>
    </citation>
    <scope>NUCLEOTIDE SEQUENCE</scope>
    <source>
        <tissue evidence="5">Leaf</tissue>
    </source>
</reference>
<keyword evidence="6" id="KW-1185">Reference proteome</keyword>
<evidence type="ECO:0000256" key="1">
    <source>
        <dbReference type="PROSITE-ProRule" id="PRU00047"/>
    </source>
</evidence>
<dbReference type="InterPro" id="IPR044730">
    <property type="entry name" value="RNase_H-like_dom_plant"/>
</dbReference>
<dbReference type="Pfam" id="PF13966">
    <property type="entry name" value="zf-RVT"/>
    <property type="match status" value="1"/>
</dbReference>
<dbReference type="Pfam" id="PF00078">
    <property type="entry name" value="RVT_1"/>
    <property type="match status" value="1"/>
</dbReference>
<evidence type="ECO:0000313" key="6">
    <source>
        <dbReference type="Proteomes" id="UP000829196"/>
    </source>
</evidence>
<name>A0A8T3BXI2_DENNO</name>
<evidence type="ECO:0000313" key="5">
    <source>
        <dbReference type="EMBL" id="KAI0522478.1"/>
    </source>
</evidence>
<dbReference type="CDD" id="cd01650">
    <property type="entry name" value="RT_nLTR_like"/>
    <property type="match status" value="1"/>
</dbReference>
<dbReference type="InterPro" id="IPR000477">
    <property type="entry name" value="RT_dom"/>
</dbReference>
<evidence type="ECO:0000256" key="2">
    <source>
        <dbReference type="SAM" id="Coils"/>
    </source>
</evidence>
<dbReference type="SUPFAM" id="SSF56672">
    <property type="entry name" value="DNA/RNA polymerases"/>
    <property type="match status" value="1"/>
</dbReference>
<dbReference type="InterPro" id="IPR025558">
    <property type="entry name" value="DUF4283"/>
</dbReference>
<dbReference type="Pfam" id="PF13456">
    <property type="entry name" value="RVT_3"/>
    <property type="match status" value="1"/>
</dbReference>
<keyword evidence="1" id="KW-0863">Zinc-finger</keyword>
<proteinExistence type="predicted"/>
<dbReference type="PANTHER" id="PTHR33116">
    <property type="entry name" value="REVERSE TRANSCRIPTASE ZINC-BINDING DOMAIN-CONTAINING PROTEIN-RELATED-RELATED"/>
    <property type="match status" value="1"/>
</dbReference>
<dbReference type="InterPro" id="IPR043502">
    <property type="entry name" value="DNA/RNA_pol_sf"/>
</dbReference>
<keyword evidence="2" id="KW-0175">Coiled coil</keyword>
<gene>
    <name evidence="5" type="ORF">KFK09_004857</name>
</gene>
<keyword evidence="1" id="KW-0479">Metal-binding</keyword>
<dbReference type="SMART" id="SM00343">
    <property type="entry name" value="ZnF_C2HC"/>
    <property type="match status" value="2"/>
</dbReference>
<accession>A0A8T3BXI2</accession>
<comment type="caution">
    <text evidence="5">The sequence shown here is derived from an EMBL/GenBank/DDBJ whole genome shotgun (WGS) entry which is preliminary data.</text>
</comment>
<dbReference type="InterPro" id="IPR002156">
    <property type="entry name" value="RNaseH_domain"/>
</dbReference>
<keyword evidence="1" id="KW-0862">Zinc</keyword>
<dbReference type="PROSITE" id="PS50158">
    <property type="entry name" value="ZF_CCHC"/>
    <property type="match status" value="1"/>
</dbReference>
<dbReference type="GO" id="GO:0008270">
    <property type="term" value="F:zinc ion binding"/>
    <property type="evidence" value="ECO:0007669"/>
    <property type="project" value="UniProtKB-KW"/>
</dbReference>
<dbReference type="InterPro" id="IPR036397">
    <property type="entry name" value="RNaseH_sf"/>
</dbReference>
<evidence type="ECO:0000259" key="4">
    <source>
        <dbReference type="PROSITE" id="PS50878"/>
    </source>
</evidence>
<feature type="domain" description="CCHC-type" evidence="3">
    <location>
        <begin position="208"/>
        <end position="223"/>
    </location>
</feature>
<dbReference type="CDD" id="cd06222">
    <property type="entry name" value="RNase_H_like"/>
    <property type="match status" value="1"/>
</dbReference>
<dbReference type="GO" id="GO:0003676">
    <property type="term" value="F:nucleic acid binding"/>
    <property type="evidence" value="ECO:0007669"/>
    <property type="project" value="InterPro"/>
</dbReference>
<dbReference type="InterPro" id="IPR012337">
    <property type="entry name" value="RNaseH-like_sf"/>
</dbReference>
<dbReference type="InterPro" id="IPR026960">
    <property type="entry name" value="RVT-Znf"/>
</dbReference>
<organism evidence="5 6">
    <name type="scientific">Dendrobium nobile</name>
    <name type="common">Orchid</name>
    <dbReference type="NCBI Taxonomy" id="94219"/>
    <lineage>
        <taxon>Eukaryota</taxon>
        <taxon>Viridiplantae</taxon>
        <taxon>Streptophyta</taxon>
        <taxon>Embryophyta</taxon>
        <taxon>Tracheophyta</taxon>
        <taxon>Spermatophyta</taxon>
        <taxon>Magnoliopsida</taxon>
        <taxon>Liliopsida</taxon>
        <taxon>Asparagales</taxon>
        <taxon>Orchidaceae</taxon>
        <taxon>Epidendroideae</taxon>
        <taxon>Malaxideae</taxon>
        <taxon>Dendrobiinae</taxon>
        <taxon>Dendrobium</taxon>
    </lineage>
</organism>
<dbReference type="GO" id="GO:0004523">
    <property type="term" value="F:RNA-DNA hybrid ribonuclease activity"/>
    <property type="evidence" value="ECO:0007669"/>
    <property type="project" value="InterPro"/>
</dbReference>
<feature type="coiled-coil region" evidence="2">
    <location>
        <begin position="549"/>
        <end position="576"/>
    </location>
</feature>
<dbReference type="SUPFAM" id="SSF53098">
    <property type="entry name" value="Ribonuclease H-like"/>
    <property type="match status" value="1"/>
</dbReference>
<dbReference type="PROSITE" id="PS50878">
    <property type="entry name" value="RT_POL"/>
    <property type="match status" value="1"/>
</dbReference>